<dbReference type="Proteomes" id="UP000247523">
    <property type="component" value="Unassembled WGS sequence"/>
</dbReference>
<gene>
    <name evidence="2" type="ORF">C8E03_10113</name>
</gene>
<accession>A0A318EQX0</accession>
<evidence type="ECO:0000313" key="3">
    <source>
        <dbReference type="Proteomes" id="UP000247523"/>
    </source>
</evidence>
<organism evidence="2 3">
    <name type="scientific">Lachnotalea glycerini</name>
    <dbReference type="NCBI Taxonomy" id="1763509"/>
    <lineage>
        <taxon>Bacteria</taxon>
        <taxon>Bacillati</taxon>
        <taxon>Bacillota</taxon>
        <taxon>Clostridia</taxon>
        <taxon>Lachnospirales</taxon>
        <taxon>Lachnospiraceae</taxon>
        <taxon>Lachnotalea</taxon>
    </lineage>
</organism>
<protein>
    <recommendedName>
        <fullName evidence="4">Lactococcin 972 family bacteriocin</fullName>
    </recommendedName>
</protein>
<name>A0A318EQX0_9FIRM</name>
<dbReference type="RefSeq" id="WP_110289925.1">
    <property type="nucleotide sequence ID" value="NZ_QICS01000001.1"/>
</dbReference>
<reference evidence="2 3" key="1">
    <citation type="submission" date="2018-05" db="EMBL/GenBank/DDBJ databases">
        <title>Genomic Encyclopedia of Type Strains, Phase IV (KMG-IV): sequencing the most valuable type-strain genomes for metagenomic binning, comparative biology and taxonomic classification.</title>
        <authorList>
            <person name="Goeker M."/>
        </authorList>
    </citation>
    <scope>NUCLEOTIDE SEQUENCE [LARGE SCALE GENOMIC DNA]</scope>
    <source>
        <strain evidence="2 3">DSM 28816</strain>
    </source>
</reference>
<feature type="chain" id="PRO_5038335698" description="Lactococcin 972 family bacteriocin" evidence="1">
    <location>
        <begin position="17"/>
        <end position="104"/>
    </location>
</feature>
<dbReference type="AlphaFoldDB" id="A0A318EQX0"/>
<comment type="caution">
    <text evidence="2">The sequence shown here is derived from an EMBL/GenBank/DDBJ whole genome shotgun (WGS) entry which is preliminary data.</text>
</comment>
<sequence length="104" mass="11286">MALMCATSLMSLSAKAGSLSKSYSGDFVEDWSKTLESGQAKIEYGYNTWLVHEDTCYAYHSNASHYARIYNGGGAHAAGSKAAGKWSKLEVTHSGSEVTYSCEW</sequence>
<evidence type="ECO:0000256" key="1">
    <source>
        <dbReference type="SAM" id="SignalP"/>
    </source>
</evidence>
<keyword evidence="1" id="KW-0732">Signal</keyword>
<feature type="signal peptide" evidence="1">
    <location>
        <begin position="1"/>
        <end position="16"/>
    </location>
</feature>
<dbReference type="EMBL" id="QICS01000001">
    <property type="protein sequence ID" value="PXV95385.1"/>
    <property type="molecule type" value="Genomic_DNA"/>
</dbReference>
<evidence type="ECO:0008006" key="4">
    <source>
        <dbReference type="Google" id="ProtNLM"/>
    </source>
</evidence>
<proteinExistence type="predicted"/>
<evidence type="ECO:0000313" key="2">
    <source>
        <dbReference type="EMBL" id="PXV95385.1"/>
    </source>
</evidence>